<dbReference type="AlphaFoldDB" id="F8FRB7"/>
<proteinExistence type="predicted"/>
<reference evidence="1 2" key="2">
    <citation type="journal article" date="2013" name="Genome Announc.">
        <title>Genome Sequence of Growth-Improving Paenibacillus mucilaginosus Strain KNP414.</title>
        <authorList>
            <person name="Lu J.J."/>
            <person name="Wang J.F."/>
            <person name="Hu X.F."/>
        </authorList>
    </citation>
    <scope>NUCLEOTIDE SEQUENCE [LARGE SCALE GENOMIC DNA]</scope>
    <source>
        <strain evidence="1 2">KNP414</strain>
    </source>
</reference>
<name>F8FRB7_PAEMK</name>
<dbReference type="EMBL" id="CP002869">
    <property type="protein sequence ID" value="AEI39367.1"/>
    <property type="molecule type" value="Genomic_DNA"/>
</dbReference>
<sequence length="41" mass="4911">MNEQHFYYPSNSLTYKKAKHKFMSFCSWNKKIDGGDTHKPD</sequence>
<dbReference type="HOGENOM" id="CLU_3273767_0_0_9"/>
<dbReference type="Proteomes" id="UP000006620">
    <property type="component" value="Chromosome"/>
</dbReference>
<gene>
    <name evidence="1" type="ordered locus">KNP414_00777</name>
</gene>
<evidence type="ECO:0000313" key="1">
    <source>
        <dbReference type="EMBL" id="AEI39367.1"/>
    </source>
</evidence>
<accession>F8FRB7</accession>
<reference evidence="2" key="1">
    <citation type="submission" date="2011-06" db="EMBL/GenBank/DDBJ databases">
        <title>Complete genome sequence of Paenibacillus mucilaginosus KNP414.</title>
        <authorList>
            <person name="Wang J."/>
            <person name="Hu S."/>
            <person name="Hu X."/>
            <person name="Zhang B."/>
            <person name="Dong D."/>
            <person name="Zhang S."/>
            <person name="Zhao K."/>
            <person name="Wu D."/>
        </authorList>
    </citation>
    <scope>NUCLEOTIDE SEQUENCE [LARGE SCALE GENOMIC DNA]</scope>
    <source>
        <strain evidence="2">KNP414</strain>
    </source>
</reference>
<protein>
    <submittedName>
        <fullName evidence="1">Uncharacterized protein</fullName>
    </submittedName>
</protein>
<organism evidence="1 2">
    <name type="scientific">Paenibacillus mucilaginosus (strain KNP414)</name>
    <dbReference type="NCBI Taxonomy" id="1036673"/>
    <lineage>
        <taxon>Bacteria</taxon>
        <taxon>Bacillati</taxon>
        <taxon>Bacillota</taxon>
        <taxon>Bacilli</taxon>
        <taxon>Bacillales</taxon>
        <taxon>Paenibacillaceae</taxon>
        <taxon>Paenibacillus</taxon>
    </lineage>
</organism>
<dbReference type="KEGG" id="pms:KNP414_00777"/>
<evidence type="ECO:0000313" key="2">
    <source>
        <dbReference type="Proteomes" id="UP000006620"/>
    </source>
</evidence>